<dbReference type="EMBL" id="FP929003">
    <property type="protein sequence ID" value="CBK39825.1"/>
    <property type="molecule type" value="Genomic_DNA"/>
</dbReference>
<evidence type="ECO:0008006" key="3">
    <source>
        <dbReference type="Google" id="ProtNLM"/>
    </source>
</evidence>
<gene>
    <name evidence="1" type="ORF">NIDE0037</name>
</gene>
<dbReference type="InterPro" id="IPR036513">
    <property type="entry name" value="STAS_dom_sf"/>
</dbReference>
<accession>D8P9B6</accession>
<dbReference type="STRING" id="330214.NIDE0037"/>
<evidence type="ECO:0000313" key="2">
    <source>
        <dbReference type="Proteomes" id="UP000001660"/>
    </source>
</evidence>
<sequence>MLKITVSNNNAGTTYGLSGRLVGPWVEEFRQCWLQAESGGTVPCHVDLREVTFIDEAGTTLLSQMSREGVTIQASGCLTRAIVQNLGKTGVHHHG</sequence>
<dbReference type="Gene3D" id="3.30.750.24">
    <property type="entry name" value="STAS domain"/>
    <property type="match status" value="1"/>
</dbReference>
<protein>
    <recommendedName>
        <fullName evidence="3">STAS domain-containing protein</fullName>
    </recommendedName>
</protein>
<dbReference type="HOGENOM" id="CLU_2367645_0_0_0"/>
<name>D8P9B6_9BACT</name>
<proteinExistence type="predicted"/>
<reference evidence="1 2" key="1">
    <citation type="journal article" date="2010" name="Proc. Natl. Acad. Sci. U.S.A.">
        <title>A Nitrospira metagenome illuminates the physiology and evolution of globally important nitrite-oxidizing bacteria.</title>
        <authorList>
            <person name="Lucker S."/>
            <person name="Wagner M."/>
            <person name="Maixner F."/>
            <person name="Pelletier E."/>
            <person name="Koch H."/>
            <person name="Vacherie B."/>
            <person name="Rattei T."/>
            <person name="Sinninghe Damste J."/>
            <person name="Spieck E."/>
            <person name="Le Paslier D."/>
            <person name="Daims H."/>
        </authorList>
    </citation>
    <scope>NUCLEOTIDE SEQUENCE [LARGE SCALE GENOMIC DNA]</scope>
</reference>
<evidence type="ECO:0000313" key="1">
    <source>
        <dbReference type="EMBL" id="CBK39825.1"/>
    </source>
</evidence>
<dbReference type="SUPFAM" id="SSF52091">
    <property type="entry name" value="SpoIIaa-like"/>
    <property type="match status" value="1"/>
</dbReference>
<dbReference type="OrthoDB" id="123429at2"/>
<keyword evidence="2" id="KW-1185">Reference proteome</keyword>
<dbReference type="AlphaFoldDB" id="D8P9B6"/>
<dbReference type="Proteomes" id="UP000001660">
    <property type="component" value="Chromosome"/>
</dbReference>
<organism evidence="1 2">
    <name type="scientific">Nitrospira defluvii</name>
    <dbReference type="NCBI Taxonomy" id="330214"/>
    <lineage>
        <taxon>Bacteria</taxon>
        <taxon>Pseudomonadati</taxon>
        <taxon>Nitrospirota</taxon>
        <taxon>Nitrospiria</taxon>
        <taxon>Nitrospirales</taxon>
        <taxon>Nitrospiraceae</taxon>
        <taxon>Nitrospira</taxon>
    </lineage>
</organism>
<dbReference type="KEGG" id="nde:NIDE0037"/>